<comment type="caution">
    <text evidence="6">The sequence shown here is derived from an EMBL/GenBank/DDBJ whole genome shotgun (WGS) entry which is preliminary data.</text>
</comment>
<evidence type="ECO:0000313" key="7">
    <source>
        <dbReference type="Proteomes" id="UP001363151"/>
    </source>
</evidence>
<protein>
    <recommendedName>
        <fullName evidence="5">ABC transmembrane type-1 domain-containing protein</fullName>
    </recommendedName>
</protein>
<dbReference type="Proteomes" id="UP001363151">
    <property type="component" value="Unassembled WGS sequence"/>
</dbReference>
<dbReference type="Pfam" id="PF00664">
    <property type="entry name" value="ABC_membrane"/>
    <property type="match status" value="1"/>
</dbReference>
<evidence type="ECO:0000256" key="3">
    <source>
        <dbReference type="ARBA" id="ARBA00023136"/>
    </source>
</evidence>
<accession>A0ABR1GDL8</accession>
<feature type="transmembrane region" description="Helical" evidence="4">
    <location>
        <begin position="6"/>
        <end position="26"/>
    </location>
</feature>
<dbReference type="Gene3D" id="1.20.1560.10">
    <property type="entry name" value="ABC transporter type 1, transmembrane domain"/>
    <property type="match status" value="1"/>
</dbReference>
<dbReference type="InterPro" id="IPR036640">
    <property type="entry name" value="ABC1_TM_sf"/>
</dbReference>
<evidence type="ECO:0000313" key="6">
    <source>
        <dbReference type="EMBL" id="KAK7254099.1"/>
    </source>
</evidence>
<keyword evidence="3 4" id="KW-0472">Membrane</keyword>
<keyword evidence="2 4" id="KW-1133">Transmembrane helix</keyword>
<evidence type="ECO:0000256" key="4">
    <source>
        <dbReference type="SAM" id="Phobius"/>
    </source>
</evidence>
<keyword evidence="7" id="KW-1185">Reference proteome</keyword>
<dbReference type="SUPFAM" id="SSF90123">
    <property type="entry name" value="ABC transporter transmembrane region"/>
    <property type="match status" value="1"/>
</dbReference>
<evidence type="ECO:0000256" key="1">
    <source>
        <dbReference type="ARBA" id="ARBA00022692"/>
    </source>
</evidence>
<gene>
    <name evidence="6" type="ORF">SO694_00008148</name>
</gene>
<evidence type="ECO:0000256" key="2">
    <source>
        <dbReference type="ARBA" id="ARBA00022989"/>
    </source>
</evidence>
<keyword evidence="1 4" id="KW-0812">Transmembrane</keyword>
<dbReference type="PROSITE" id="PS50929">
    <property type="entry name" value="ABC_TM1F"/>
    <property type="match status" value="1"/>
</dbReference>
<dbReference type="InterPro" id="IPR011527">
    <property type="entry name" value="ABC1_TM_dom"/>
</dbReference>
<evidence type="ECO:0000259" key="5">
    <source>
        <dbReference type="PROSITE" id="PS50929"/>
    </source>
</evidence>
<sequence>MLFSISPSLALLSLAVFPPVFLFASWRGRRMRKAQKKVQESLASANGARARAGNLRTLRALGCEDSMEARYRGAVGAARREAISVGDESAVFGAVVHFAANASLLAVPPSAARAGRAAR</sequence>
<reference evidence="6 7" key="1">
    <citation type="submission" date="2024-03" db="EMBL/GenBank/DDBJ databases">
        <title>Aureococcus anophagefferens CCMP1851 and Kratosvirus quantuckense: Draft genome of a second virus-susceptible host strain in the model system.</title>
        <authorList>
            <person name="Chase E."/>
            <person name="Truchon A.R."/>
            <person name="Schepens W."/>
            <person name="Wilhelm S.W."/>
        </authorList>
    </citation>
    <scope>NUCLEOTIDE SEQUENCE [LARGE SCALE GENOMIC DNA]</scope>
    <source>
        <strain evidence="6 7">CCMP1851</strain>
    </source>
</reference>
<feature type="domain" description="ABC transmembrane type-1" evidence="5">
    <location>
        <begin position="1"/>
        <end position="107"/>
    </location>
</feature>
<dbReference type="EMBL" id="JBBJCI010000032">
    <property type="protein sequence ID" value="KAK7254099.1"/>
    <property type="molecule type" value="Genomic_DNA"/>
</dbReference>
<organism evidence="6 7">
    <name type="scientific">Aureococcus anophagefferens</name>
    <name type="common">Harmful bloom alga</name>
    <dbReference type="NCBI Taxonomy" id="44056"/>
    <lineage>
        <taxon>Eukaryota</taxon>
        <taxon>Sar</taxon>
        <taxon>Stramenopiles</taxon>
        <taxon>Ochrophyta</taxon>
        <taxon>Pelagophyceae</taxon>
        <taxon>Pelagomonadales</taxon>
        <taxon>Pelagomonadaceae</taxon>
        <taxon>Aureococcus</taxon>
    </lineage>
</organism>
<proteinExistence type="predicted"/>
<name>A0ABR1GDL8_AURAN</name>